<dbReference type="CDD" id="cd06828">
    <property type="entry name" value="PLPDE_III_DapDC"/>
    <property type="match status" value="1"/>
</dbReference>
<proteinExistence type="inferred from homology"/>
<comment type="catalytic activity">
    <reaction evidence="7">
        <text>meso-2,6-diaminopimelate + H(+) = L-lysine + CO2</text>
        <dbReference type="Rhea" id="RHEA:15101"/>
        <dbReference type="ChEBI" id="CHEBI:15378"/>
        <dbReference type="ChEBI" id="CHEBI:16526"/>
        <dbReference type="ChEBI" id="CHEBI:32551"/>
        <dbReference type="ChEBI" id="CHEBI:57791"/>
        <dbReference type="EC" id="4.1.1.20"/>
    </reaction>
</comment>
<evidence type="ECO:0000256" key="11">
    <source>
        <dbReference type="ARBA" id="ARBA00066427"/>
    </source>
</evidence>
<evidence type="ECO:0000256" key="12">
    <source>
        <dbReference type="PIRSR" id="PIRSR600183-50"/>
    </source>
</evidence>
<dbReference type="SUPFAM" id="SSF50621">
    <property type="entry name" value="Alanine racemase C-terminal domain-like"/>
    <property type="match status" value="1"/>
</dbReference>
<evidence type="ECO:0000256" key="9">
    <source>
        <dbReference type="ARBA" id="ARBA00060643"/>
    </source>
</evidence>
<feature type="compositionally biased region" description="Polar residues" evidence="13">
    <location>
        <begin position="13"/>
        <end position="32"/>
    </location>
</feature>
<dbReference type="Pfam" id="PF02784">
    <property type="entry name" value="Orn_Arg_deC_N"/>
    <property type="match status" value="1"/>
</dbReference>
<dbReference type="InterPro" id="IPR022653">
    <property type="entry name" value="De-COase2_pyr-phos_BS"/>
</dbReference>
<evidence type="ECO:0000259" key="14">
    <source>
        <dbReference type="Pfam" id="PF00278"/>
    </source>
</evidence>
<feature type="region of interest" description="Disordered" evidence="13">
    <location>
        <begin position="65"/>
        <end position="85"/>
    </location>
</feature>
<dbReference type="PANTHER" id="PTHR43727:SF2">
    <property type="entry name" value="GROUP IV DECARBOXYLASE"/>
    <property type="match status" value="1"/>
</dbReference>
<gene>
    <name evidence="16" type="ORF">KFL_002750030</name>
</gene>
<evidence type="ECO:0000256" key="3">
    <source>
        <dbReference type="ARBA" id="ARBA00022793"/>
    </source>
</evidence>
<dbReference type="GO" id="GO:0009089">
    <property type="term" value="P:lysine biosynthetic process via diaminopimelate"/>
    <property type="evidence" value="ECO:0000318"/>
    <property type="project" value="GO_Central"/>
</dbReference>
<dbReference type="PROSITE" id="PS00879">
    <property type="entry name" value="ODR_DC_2_2"/>
    <property type="match status" value="1"/>
</dbReference>
<comment type="function">
    <text evidence="8">Specifically catalyzes the decarboxylation of meso-diaminopimelate (meso-DAP) to L-lysine.</text>
</comment>
<evidence type="ECO:0000256" key="13">
    <source>
        <dbReference type="SAM" id="MobiDB-lite"/>
    </source>
</evidence>
<dbReference type="InterPro" id="IPR000183">
    <property type="entry name" value="Orn/DAP/Arg_de-COase"/>
</dbReference>
<name>A0A1Y1IBV2_KLENI</name>
<evidence type="ECO:0000256" key="5">
    <source>
        <dbReference type="ARBA" id="ARBA00023154"/>
    </source>
</evidence>
<evidence type="ECO:0000313" key="17">
    <source>
        <dbReference type="Proteomes" id="UP000054558"/>
    </source>
</evidence>
<feature type="region of interest" description="Disordered" evidence="13">
    <location>
        <begin position="1"/>
        <end position="46"/>
    </location>
</feature>
<dbReference type="Gene3D" id="3.20.20.10">
    <property type="entry name" value="Alanine racemase"/>
    <property type="match status" value="1"/>
</dbReference>
<accession>A0A1Y1IBV2</accession>
<organism evidence="16 17">
    <name type="scientific">Klebsormidium nitens</name>
    <name type="common">Green alga</name>
    <name type="synonym">Ulothrix nitens</name>
    <dbReference type="NCBI Taxonomy" id="105231"/>
    <lineage>
        <taxon>Eukaryota</taxon>
        <taxon>Viridiplantae</taxon>
        <taxon>Streptophyta</taxon>
        <taxon>Klebsormidiophyceae</taxon>
        <taxon>Klebsormidiales</taxon>
        <taxon>Klebsormidiaceae</taxon>
        <taxon>Klebsormidium</taxon>
    </lineage>
</organism>
<evidence type="ECO:0000256" key="2">
    <source>
        <dbReference type="ARBA" id="ARBA00022605"/>
    </source>
</evidence>
<dbReference type="PANTHER" id="PTHR43727">
    <property type="entry name" value="DIAMINOPIMELATE DECARBOXYLASE"/>
    <property type="match status" value="1"/>
</dbReference>
<dbReference type="Pfam" id="PF00278">
    <property type="entry name" value="Orn_DAP_Arg_deC"/>
    <property type="match status" value="1"/>
</dbReference>
<dbReference type="PRINTS" id="PR01179">
    <property type="entry name" value="ODADCRBXLASE"/>
</dbReference>
<dbReference type="InterPro" id="IPR002986">
    <property type="entry name" value="DAP_deCOOHase_LysA"/>
</dbReference>
<dbReference type="OrthoDB" id="5034579at2759"/>
<keyword evidence="6" id="KW-0456">Lyase</keyword>
<evidence type="ECO:0000256" key="10">
    <source>
        <dbReference type="ARBA" id="ARBA00060983"/>
    </source>
</evidence>
<dbReference type="STRING" id="105231.A0A1Y1IBV2"/>
<evidence type="ECO:0000256" key="4">
    <source>
        <dbReference type="ARBA" id="ARBA00022898"/>
    </source>
</evidence>
<dbReference type="PRINTS" id="PR01181">
    <property type="entry name" value="DAPDCRBXLASE"/>
</dbReference>
<evidence type="ECO:0000259" key="15">
    <source>
        <dbReference type="Pfam" id="PF02784"/>
    </source>
</evidence>
<sequence length="515" mass="56078">MASSTVRLRASAPSFTAHSAANPQAELSSSSLVPIRQRRPQLTRPSVTETFSVAPTHLSSAKVVGSLPQGAGVPPAKRGSRAPQAVATEAAPAVAEATAFHAKDDGFLYCDDRKVVDVMEEVPEKRPFYLYSKRQLTKNYKAYEAALSGLDSFIGYAIKANNNLKILQHLQQLGSGAVLVSGNELQLALKAGFDPTRCIFNGNGKLVEELVLAARAGVLVNVDSEFDLEHITQAGKIAGKTVKVLFRINPDVDPQVHPYVSTGNKNSKFGIRNEKLQWFLDEVRARPELELVGIHCHLGSTITKVNVFKDAAVLMVEYAEEIRRQGFTLRYLNIGGGLGIDYKREGAILPSPTDLIDTVRDLVKREKLTLIIEPGRSMVGNTCALVNRVTGVKSNGNKNFVVVDGSMSELIRPSLYDAYQHIELVSPCSGPVDTFDVVGPVCESADFLGKARQLPTPPEGAGLVVHDSGAYCMAMASTYNLRMRPPEYWVDEAGQLQKIRHAETLDDHLRAFEGL</sequence>
<dbReference type="FunFam" id="3.20.20.10:FF:000003">
    <property type="entry name" value="Diaminopimelate decarboxylase"/>
    <property type="match status" value="1"/>
</dbReference>
<keyword evidence="3" id="KW-0210">Decarboxylase</keyword>
<dbReference type="InterPro" id="IPR029066">
    <property type="entry name" value="PLP-binding_barrel"/>
</dbReference>
<keyword evidence="2" id="KW-0028">Amino-acid biosynthesis</keyword>
<comment type="pathway">
    <text evidence="9">Amino-acid biosynthesis; L-lysine biosynthesis via DAP pathway; L-lysine from DL-2,6-diaminopimelate: step 1/1.</text>
</comment>
<dbReference type="Proteomes" id="UP000054558">
    <property type="component" value="Unassembled WGS sequence"/>
</dbReference>
<dbReference type="AlphaFoldDB" id="A0A1Y1IBV2"/>
<keyword evidence="5" id="KW-0457">Lysine biosynthesis</keyword>
<evidence type="ECO:0000256" key="8">
    <source>
        <dbReference type="ARBA" id="ARBA00053571"/>
    </source>
</evidence>
<evidence type="ECO:0000256" key="6">
    <source>
        <dbReference type="ARBA" id="ARBA00023239"/>
    </source>
</evidence>
<comment type="cofactor">
    <cofactor evidence="1 12">
        <name>pyridoxal 5'-phosphate</name>
        <dbReference type="ChEBI" id="CHEBI:597326"/>
    </cofactor>
</comment>
<dbReference type="InterPro" id="IPR022643">
    <property type="entry name" value="De-COase2_C"/>
</dbReference>
<dbReference type="InterPro" id="IPR009006">
    <property type="entry name" value="Ala_racemase/Decarboxylase_C"/>
</dbReference>
<comment type="similarity">
    <text evidence="10">Belongs to the Orn/Lys/Arg decarboxylase class-II family. LysA subfamily.</text>
</comment>
<evidence type="ECO:0000313" key="16">
    <source>
        <dbReference type="EMBL" id="GAQ86186.1"/>
    </source>
</evidence>
<feature type="domain" description="Orn/DAP/Arg decarboxylase 2 N-terminal" evidence="15">
    <location>
        <begin position="135"/>
        <end position="379"/>
    </location>
</feature>
<dbReference type="PROSITE" id="PS00878">
    <property type="entry name" value="ODR_DC_2_1"/>
    <property type="match status" value="1"/>
</dbReference>
<dbReference type="EMBL" id="DF237224">
    <property type="protein sequence ID" value="GAQ86186.1"/>
    <property type="molecule type" value="Genomic_DNA"/>
</dbReference>
<feature type="domain" description="Orn/DAP/Arg decarboxylase 2 C-terminal" evidence="14">
    <location>
        <begin position="129"/>
        <end position="469"/>
    </location>
</feature>
<keyword evidence="4 12" id="KW-0663">Pyridoxal phosphate</keyword>
<protein>
    <recommendedName>
        <fullName evidence="11">diaminopimelate decarboxylase</fullName>
        <ecNumber evidence="11">4.1.1.20</ecNumber>
    </recommendedName>
</protein>
<dbReference type="InterPro" id="IPR022644">
    <property type="entry name" value="De-COase2_N"/>
</dbReference>
<dbReference type="EC" id="4.1.1.20" evidence="11"/>
<dbReference type="GO" id="GO:0008836">
    <property type="term" value="F:diaminopimelate decarboxylase activity"/>
    <property type="evidence" value="ECO:0000318"/>
    <property type="project" value="GO_Central"/>
</dbReference>
<dbReference type="SUPFAM" id="SSF51419">
    <property type="entry name" value="PLP-binding barrel"/>
    <property type="match status" value="1"/>
</dbReference>
<keyword evidence="17" id="KW-1185">Reference proteome</keyword>
<evidence type="ECO:0000256" key="7">
    <source>
        <dbReference type="ARBA" id="ARBA00050464"/>
    </source>
</evidence>
<dbReference type="InterPro" id="IPR022657">
    <property type="entry name" value="De-COase2_CS"/>
</dbReference>
<evidence type="ECO:0000256" key="1">
    <source>
        <dbReference type="ARBA" id="ARBA00001933"/>
    </source>
</evidence>
<reference evidence="16 17" key="1">
    <citation type="journal article" date="2014" name="Nat. Commun.">
        <title>Klebsormidium flaccidum genome reveals primary factors for plant terrestrial adaptation.</title>
        <authorList>
            <person name="Hori K."/>
            <person name="Maruyama F."/>
            <person name="Fujisawa T."/>
            <person name="Togashi T."/>
            <person name="Yamamoto N."/>
            <person name="Seo M."/>
            <person name="Sato S."/>
            <person name="Yamada T."/>
            <person name="Mori H."/>
            <person name="Tajima N."/>
            <person name="Moriyama T."/>
            <person name="Ikeuchi M."/>
            <person name="Watanabe M."/>
            <person name="Wada H."/>
            <person name="Kobayashi K."/>
            <person name="Saito M."/>
            <person name="Masuda T."/>
            <person name="Sasaki-Sekimoto Y."/>
            <person name="Mashiguchi K."/>
            <person name="Awai K."/>
            <person name="Shimojima M."/>
            <person name="Masuda S."/>
            <person name="Iwai M."/>
            <person name="Nobusawa T."/>
            <person name="Narise T."/>
            <person name="Kondo S."/>
            <person name="Saito H."/>
            <person name="Sato R."/>
            <person name="Murakawa M."/>
            <person name="Ihara Y."/>
            <person name="Oshima-Yamada Y."/>
            <person name="Ohtaka K."/>
            <person name="Satoh M."/>
            <person name="Sonobe K."/>
            <person name="Ishii M."/>
            <person name="Ohtani R."/>
            <person name="Kanamori-Sato M."/>
            <person name="Honoki R."/>
            <person name="Miyazaki D."/>
            <person name="Mochizuki H."/>
            <person name="Umetsu J."/>
            <person name="Higashi K."/>
            <person name="Shibata D."/>
            <person name="Kamiya Y."/>
            <person name="Sato N."/>
            <person name="Nakamura Y."/>
            <person name="Tabata S."/>
            <person name="Ida S."/>
            <person name="Kurokawa K."/>
            <person name="Ohta H."/>
        </authorList>
    </citation>
    <scope>NUCLEOTIDE SEQUENCE [LARGE SCALE GENOMIC DNA]</scope>
    <source>
        <strain evidence="16 17">NIES-2285</strain>
    </source>
</reference>
<dbReference type="HAMAP" id="MF_02120">
    <property type="entry name" value="LysA"/>
    <property type="match status" value="1"/>
</dbReference>
<feature type="modified residue" description="N6-(pyridoxal phosphate)lysine" evidence="12">
    <location>
        <position position="159"/>
    </location>
</feature>
<feature type="active site" description="Proton donor" evidence="12">
    <location>
        <position position="442"/>
    </location>
</feature>
<dbReference type="Gene3D" id="2.40.37.10">
    <property type="entry name" value="Lyase, Ornithine Decarboxylase, Chain A, domain 1"/>
    <property type="match status" value="1"/>
</dbReference>
<dbReference type="FunFam" id="2.40.37.10:FF:000003">
    <property type="entry name" value="Diaminopimelate decarboxylase"/>
    <property type="match status" value="1"/>
</dbReference>
<dbReference type="NCBIfam" id="TIGR01048">
    <property type="entry name" value="lysA"/>
    <property type="match status" value="1"/>
</dbReference>
<dbReference type="OMA" id="AYCRSMA"/>